<keyword evidence="2" id="KW-1185">Reference proteome</keyword>
<sequence length="52" mass="6303">MSHIPHISYVHECTYTYLLFSHMIYLSSVPELDTHLHTYLFIRMSVELYEIK</sequence>
<dbReference type="AlphaFoldDB" id="A0A0B0PLP1"/>
<name>A0A0B0PLP1_GOSAR</name>
<accession>A0A0B0PLP1</accession>
<evidence type="ECO:0000313" key="2">
    <source>
        <dbReference type="Proteomes" id="UP000032142"/>
    </source>
</evidence>
<dbReference type="EMBL" id="KN428365">
    <property type="protein sequence ID" value="KHG24311.1"/>
    <property type="molecule type" value="Genomic_DNA"/>
</dbReference>
<proteinExistence type="predicted"/>
<organism evidence="1 2">
    <name type="scientific">Gossypium arboreum</name>
    <name type="common">Tree cotton</name>
    <name type="synonym">Gossypium nanking</name>
    <dbReference type="NCBI Taxonomy" id="29729"/>
    <lineage>
        <taxon>Eukaryota</taxon>
        <taxon>Viridiplantae</taxon>
        <taxon>Streptophyta</taxon>
        <taxon>Embryophyta</taxon>
        <taxon>Tracheophyta</taxon>
        <taxon>Spermatophyta</taxon>
        <taxon>Magnoliopsida</taxon>
        <taxon>eudicotyledons</taxon>
        <taxon>Gunneridae</taxon>
        <taxon>Pentapetalae</taxon>
        <taxon>rosids</taxon>
        <taxon>malvids</taxon>
        <taxon>Malvales</taxon>
        <taxon>Malvaceae</taxon>
        <taxon>Malvoideae</taxon>
        <taxon>Gossypium</taxon>
    </lineage>
</organism>
<gene>
    <name evidence="1" type="ORF">F383_30594</name>
</gene>
<protein>
    <submittedName>
        <fullName evidence="1">Uncharacterized protein</fullName>
    </submittedName>
</protein>
<evidence type="ECO:0000313" key="1">
    <source>
        <dbReference type="EMBL" id="KHG24311.1"/>
    </source>
</evidence>
<reference evidence="2" key="1">
    <citation type="submission" date="2014-09" db="EMBL/GenBank/DDBJ databases">
        <authorList>
            <person name="Mudge J."/>
            <person name="Ramaraj T."/>
            <person name="Lindquist I.E."/>
            <person name="Bharti A.K."/>
            <person name="Sundararajan A."/>
            <person name="Cameron C.T."/>
            <person name="Woodward J.E."/>
            <person name="May G.D."/>
            <person name="Brubaker C."/>
            <person name="Broadhvest J."/>
            <person name="Wilkins T.A."/>
        </authorList>
    </citation>
    <scope>NUCLEOTIDE SEQUENCE</scope>
    <source>
        <strain evidence="2">cv. AKA8401</strain>
    </source>
</reference>
<dbReference type="Proteomes" id="UP000032142">
    <property type="component" value="Unassembled WGS sequence"/>
</dbReference>